<dbReference type="GO" id="GO:0006695">
    <property type="term" value="P:cholesterol biosynthetic process"/>
    <property type="evidence" value="ECO:0007669"/>
    <property type="project" value="TreeGrafter"/>
</dbReference>
<dbReference type="GO" id="GO:0019287">
    <property type="term" value="P:isopentenyl diphosphate biosynthetic process, mevalonate pathway"/>
    <property type="evidence" value="ECO:0007669"/>
    <property type="project" value="UniProtKB-UniPathway"/>
</dbReference>
<evidence type="ECO:0000256" key="12">
    <source>
        <dbReference type="ARBA" id="ARBA00029438"/>
    </source>
</evidence>
<dbReference type="Gene3D" id="3.30.70.890">
    <property type="entry name" value="GHMP kinase, C-terminal domain"/>
    <property type="match status" value="1"/>
</dbReference>
<gene>
    <name evidence="17" type="ORF">TCAL_03090</name>
</gene>
<keyword evidence="11 13" id="KW-0443">Lipid metabolism</keyword>
<dbReference type="Gene3D" id="3.30.230.10">
    <property type="match status" value="2"/>
</dbReference>
<evidence type="ECO:0000256" key="10">
    <source>
        <dbReference type="ARBA" id="ARBA00022842"/>
    </source>
</evidence>
<keyword evidence="8 13" id="KW-0418">Kinase</keyword>
<comment type="similarity">
    <text evidence="2 13">Belongs to the GHMP kinase family. Mevalonate kinase subfamily.</text>
</comment>
<feature type="region of interest" description="Disordered" evidence="14">
    <location>
        <begin position="363"/>
        <end position="388"/>
    </location>
</feature>
<keyword evidence="9 13" id="KW-0067">ATP-binding</keyword>
<reference evidence="17 18" key="1">
    <citation type="journal article" date="2018" name="Nat. Ecol. Evol.">
        <title>Genomic signatures of mitonuclear coevolution across populations of Tigriopus californicus.</title>
        <authorList>
            <person name="Barreto F.S."/>
            <person name="Watson E.T."/>
            <person name="Lima T.G."/>
            <person name="Willett C.S."/>
            <person name="Edmands S."/>
            <person name="Li W."/>
            <person name="Burton R.S."/>
        </authorList>
    </citation>
    <scope>NUCLEOTIDE SEQUENCE [LARGE SCALE GENOMIC DNA]</scope>
    <source>
        <strain evidence="17 18">San Diego</strain>
    </source>
</reference>
<name>A0A553NQH7_TIGCA</name>
<evidence type="ECO:0000256" key="4">
    <source>
        <dbReference type="ARBA" id="ARBA00022490"/>
    </source>
</evidence>
<evidence type="ECO:0000259" key="16">
    <source>
        <dbReference type="Pfam" id="PF08544"/>
    </source>
</evidence>
<organism evidence="17 18">
    <name type="scientific">Tigriopus californicus</name>
    <name type="common">Marine copepod</name>
    <dbReference type="NCBI Taxonomy" id="6832"/>
    <lineage>
        <taxon>Eukaryota</taxon>
        <taxon>Metazoa</taxon>
        <taxon>Ecdysozoa</taxon>
        <taxon>Arthropoda</taxon>
        <taxon>Crustacea</taxon>
        <taxon>Multicrustacea</taxon>
        <taxon>Hexanauplia</taxon>
        <taxon>Copepoda</taxon>
        <taxon>Harpacticoida</taxon>
        <taxon>Harpacticidae</taxon>
        <taxon>Tigriopus</taxon>
    </lineage>
</organism>
<evidence type="ECO:0000256" key="7">
    <source>
        <dbReference type="ARBA" id="ARBA00022741"/>
    </source>
</evidence>
<dbReference type="InterPro" id="IPR013750">
    <property type="entry name" value="GHMP_kinase_C_dom"/>
</dbReference>
<evidence type="ECO:0000256" key="6">
    <source>
        <dbReference type="ARBA" id="ARBA00022679"/>
    </source>
</evidence>
<dbReference type="InterPro" id="IPR020568">
    <property type="entry name" value="Ribosomal_Su5_D2-typ_SF"/>
</dbReference>
<keyword evidence="13" id="KW-0753">Steroid metabolism</keyword>
<keyword evidence="10" id="KW-0460">Magnesium</keyword>
<dbReference type="OMA" id="KEWSTII"/>
<evidence type="ECO:0000256" key="13">
    <source>
        <dbReference type="RuleBase" id="RU363087"/>
    </source>
</evidence>
<dbReference type="Pfam" id="PF00288">
    <property type="entry name" value="GHMP_kinases_N"/>
    <property type="match status" value="1"/>
</dbReference>
<dbReference type="Pfam" id="PF08544">
    <property type="entry name" value="GHMP_kinases_C"/>
    <property type="match status" value="1"/>
</dbReference>
<evidence type="ECO:0000256" key="1">
    <source>
        <dbReference type="ARBA" id="ARBA00004496"/>
    </source>
</evidence>
<evidence type="ECO:0000256" key="14">
    <source>
        <dbReference type="SAM" id="MobiDB-lite"/>
    </source>
</evidence>
<dbReference type="PROSITE" id="PS00627">
    <property type="entry name" value="GHMP_KINASES_ATP"/>
    <property type="match status" value="1"/>
</dbReference>
<dbReference type="OrthoDB" id="1652964at2759"/>
<dbReference type="PANTHER" id="PTHR43290">
    <property type="entry name" value="MEVALONATE KINASE"/>
    <property type="match status" value="1"/>
</dbReference>
<comment type="caution">
    <text evidence="17">The sequence shown here is derived from an EMBL/GenBank/DDBJ whole genome shotgun (WGS) entry which is preliminary data.</text>
</comment>
<evidence type="ECO:0000313" key="18">
    <source>
        <dbReference type="Proteomes" id="UP000318571"/>
    </source>
</evidence>
<evidence type="ECO:0000313" key="17">
    <source>
        <dbReference type="EMBL" id="TRY67670.1"/>
    </source>
</evidence>
<protein>
    <recommendedName>
        <fullName evidence="3 13">Mevalonate kinase</fullName>
        <shortName evidence="13">MK</shortName>
        <ecNumber evidence="3 13">2.7.1.36</ecNumber>
    </recommendedName>
</protein>
<feature type="domain" description="GHMP kinase N-terminal" evidence="15">
    <location>
        <begin position="145"/>
        <end position="193"/>
    </location>
</feature>
<dbReference type="GO" id="GO:0004496">
    <property type="term" value="F:mevalonate kinase activity"/>
    <property type="evidence" value="ECO:0007669"/>
    <property type="project" value="UniProtKB-EC"/>
</dbReference>
<dbReference type="PRINTS" id="PR00959">
    <property type="entry name" value="MEVGALKINASE"/>
</dbReference>
<evidence type="ECO:0000256" key="11">
    <source>
        <dbReference type="ARBA" id="ARBA00023098"/>
    </source>
</evidence>
<dbReference type="EC" id="2.7.1.36" evidence="3 13"/>
<dbReference type="SUPFAM" id="SSF54211">
    <property type="entry name" value="Ribosomal protein S5 domain 2-like"/>
    <property type="match status" value="1"/>
</dbReference>
<feature type="compositionally biased region" description="Acidic residues" evidence="14">
    <location>
        <begin position="376"/>
        <end position="388"/>
    </location>
</feature>
<dbReference type="UniPathway" id="UPA00057">
    <property type="reaction ID" value="UER00098"/>
</dbReference>
<feature type="domain" description="GHMP kinase C-terminal" evidence="16">
    <location>
        <begin position="395"/>
        <end position="454"/>
    </location>
</feature>
<evidence type="ECO:0000256" key="8">
    <source>
        <dbReference type="ARBA" id="ARBA00022777"/>
    </source>
</evidence>
<dbReference type="InterPro" id="IPR006203">
    <property type="entry name" value="GHMP_knse_ATP-bd_CS"/>
</dbReference>
<sequence length="484" mass="52964">MECLMIDQLESELEHITMAAKEIVVSSPGKVILHGEHSVVYGKLALAVCINLRTKVQIRPLPAQPGNLKLHFPDLKSSYTFSVDALTALKPQESQRFRHTTFSEIWLAHSHLVAQLKTFVTSLYPHRSDDQGIIAFLFLLLVQSRKPIDPMEVTVTSEIPIGAGLGSSAAYSVAIAGALHRLNYPHRKGSLTRNSLLDQENNNHAGLKTLQTNGVKKQKLEARISLRPNVSTPNTSLVENFSSTAQEEICQWAFLAEKILHGNPSGIDNSVCTFGGLLSYQSSSGKTPLKAPDNLRILLINTRVSRNTKALVERVRSKVYEFPKVTNCILEAMDKVSHHCLDTLTQLRKLSQVLVPLRGLESGYGSETSGSSCNESSEDSDPNNDDEQEQLFRKLEVLIDTNQGLLSALGVSHPTLDRIQAIAGKQNLHAKLTGAGGGGFAFALITPSHTPKQVKIVREEMESNGFDCWETVIGGAGVQIHNAD</sequence>
<dbReference type="PANTHER" id="PTHR43290:SF2">
    <property type="entry name" value="MEVALONATE KINASE"/>
    <property type="match status" value="1"/>
</dbReference>
<keyword evidence="18" id="KW-1185">Reference proteome</keyword>
<comment type="catalytic activity">
    <reaction evidence="13">
        <text>(R)-mevalonate + ATP = (R)-5-phosphomevalonate + ADP + H(+)</text>
        <dbReference type="Rhea" id="RHEA:17065"/>
        <dbReference type="ChEBI" id="CHEBI:15378"/>
        <dbReference type="ChEBI" id="CHEBI:30616"/>
        <dbReference type="ChEBI" id="CHEBI:36464"/>
        <dbReference type="ChEBI" id="CHEBI:58146"/>
        <dbReference type="ChEBI" id="CHEBI:456216"/>
        <dbReference type="EC" id="2.7.1.36"/>
    </reaction>
</comment>
<keyword evidence="7 13" id="KW-0547">Nucleotide-binding</keyword>
<dbReference type="NCBIfam" id="TIGR00549">
    <property type="entry name" value="mevalon_kin"/>
    <property type="match status" value="1"/>
</dbReference>
<dbReference type="GO" id="GO:0005524">
    <property type="term" value="F:ATP binding"/>
    <property type="evidence" value="ECO:0007669"/>
    <property type="project" value="UniProtKB-KW"/>
</dbReference>
<keyword evidence="13" id="KW-0752">Steroid biosynthesis</keyword>
<evidence type="ECO:0000256" key="2">
    <source>
        <dbReference type="ARBA" id="ARBA00006495"/>
    </source>
</evidence>
<comment type="pathway">
    <text evidence="12 13">Isoprenoid biosynthesis; isopentenyl diphosphate biosynthesis via mevalonate pathway; isopentenyl diphosphate from (R)-mevalonate: step 1/3.</text>
</comment>
<feature type="compositionally biased region" description="Low complexity" evidence="14">
    <location>
        <begin position="363"/>
        <end position="375"/>
    </location>
</feature>
<proteinExistence type="inferred from homology"/>
<dbReference type="InterPro" id="IPR014721">
    <property type="entry name" value="Ribsml_uS5_D2-typ_fold_subgr"/>
</dbReference>
<dbReference type="InterPro" id="IPR036554">
    <property type="entry name" value="GHMP_kinase_C_sf"/>
</dbReference>
<dbReference type="GO" id="GO:0005829">
    <property type="term" value="C:cytosol"/>
    <property type="evidence" value="ECO:0007669"/>
    <property type="project" value="TreeGrafter"/>
</dbReference>
<dbReference type="InterPro" id="IPR006204">
    <property type="entry name" value="GHMP_kinase_N_dom"/>
</dbReference>
<dbReference type="InterPro" id="IPR006205">
    <property type="entry name" value="Mev_gal_kin"/>
</dbReference>
<evidence type="ECO:0000256" key="3">
    <source>
        <dbReference type="ARBA" id="ARBA00012103"/>
    </source>
</evidence>
<accession>A0A553NQH7</accession>
<dbReference type="STRING" id="6832.A0A553NQH7"/>
<evidence type="ECO:0000256" key="5">
    <source>
        <dbReference type="ARBA" id="ARBA00022516"/>
    </source>
</evidence>
<keyword evidence="4 13" id="KW-0963">Cytoplasm</keyword>
<evidence type="ECO:0000259" key="15">
    <source>
        <dbReference type="Pfam" id="PF00288"/>
    </source>
</evidence>
<dbReference type="Proteomes" id="UP000318571">
    <property type="component" value="Chromosome 4"/>
</dbReference>
<dbReference type="SUPFAM" id="SSF55060">
    <property type="entry name" value="GHMP Kinase, C-terminal domain"/>
    <property type="match status" value="1"/>
</dbReference>
<evidence type="ECO:0000256" key="9">
    <source>
        <dbReference type="ARBA" id="ARBA00022840"/>
    </source>
</evidence>
<keyword evidence="5 13" id="KW-0444">Lipid biosynthesis</keyword>
<comment type="subcellular location">
    <subcellularLocation>
        <location evidence="1 13">Cytoplasm</location>
    </subcellularLocation>
</comment>
<dbReference type="EMBL" id="VCGU01000011">
    <property type="protein sequence ID" value="TRY67670.1"/>
    <property type="molecule type" value="Genomic_DNA"/>
</dbReference>
<keyword evidence="13" id="KW-1207">Sterol metabolism</keyword>
<keyword evidence="6 13" id="KW-0808">Transferase</keyword>
<keyword evidence="13" id="KW-0756">Sterol biosynthesis</keyword>
<dbReference type="AlphaFoldDB" id="A0A553NQH7"/>